<accession>A0A1M5DPT0</accession>
<organism evidence="2 3">
    <name type="scientific">Streptoalloteichus hindustanus</name>
    <dbReference type="NCBI Taxonomy" id="2017"/>
    <lineage>
        <taxon>Bacteria</taxon>
        <taxon>Bacillati</taxon>
        <taxon>Actinomycetota</taxon>
        <taxon>Actinomycetes</taxon>
        <taxon>Pseudonocardiales</taxon>
        <taxon>Pseudonocardiaceae</taxon>
        <taxon>Streptoalloteichus</taxon>
    </lineage>
</organism>
<proteinExistence type="predicted"/>
<evidence type="ECO:0000313" key="2">
    <source>
        <dbReference type="EMBL" id="SHF68915.1"/>
    </source>
</evidence>
<sequence length="101" mass="10805">MTTSWNTPASSASAEETSEAPAPPTPVETTTVMAALVSARPTRRAAVWPSGERLPLSTRDIAYVYGRRVLEIQDHIEALIAGLRRITAAPAPDPGSVRNPR</sequence>
<gene>
    <name evidence="2" type="ORF">SAMN05444320_104550</name>
</gene>
<reference evidence="2 3" key="1">
    <citation type="submission" date="2016-11" db="EMBL/GenBank/DDBJ databases">
        <authorList>
            <person name="Jaros S."/>
            <person name="Januszkiewicz K."/>
            <person name="Wedrychowicz H."/>
        </authorList>
    </citation>
    <scope>NUCLEOTIDE SEQUENCE [LARGE SCALE GENOMIC DNA]</scope>
    <source>
        <strain evidence="2 3">DSM 44523</strain>
    </source>
</reference>
<evidence type="ECO:0000256" key="1">
    <source>
        <dbReference type="SAM" id="MobiDB-lite"/>
    </source>
</evidence>
<keyword evidence="3" id="KW-1185">Reference proteome</keyword>
<dbReference type="AlphaFoldDB" id="A0A1M5DPT0"/>
<evidence type="ECO:0000313" key="3">
    <source>
        <dbReference type="Proteomes" id="UP000184501"/>
    </source>
</evidence>
<dbReference type="EMBL" id="FQVN01000004">
    <property type="protein sequence ID" value="SHF68915.1"/>
    <property type="molecule type" value="Genomic_DNA"/>
</dbReference>
<protein>
    <submittedName>
        <fullName evidence="2">Uncharacterized protein</fullName>
    </submittedName>
</protein>
<feature type="region of interest" description="Disordered" evidence="1">
    <location>
        <begin position="1"/>
        <end position="27"/>
    </location>
</feature>
<dbReference type="Proteomes" id="UP000184501">
    <property type="component" value="Unassembled WGS sequence"/>
</dbReference>
<name>A0A1M5DPT0_STRHI</name>